<dbReference type="PIRSF" id="PIRSF017082">
    <property type="entry name" value="YflP"/>
    <property type="match status" value="1"/>
</dbReference>
<organism evidence="3 4">
    <name type="scientific">Pigmentiphaga soli</name>
    <dbReference type="NCBI Taxonomy" id="1007095"/>
    <lineage>
        <taxon>Bacteria</taxon>
        <taxon>Pseudomonadati</taxon>
        <taxon>Pseudomonadota</taxon>
        <taxon>Betaproteobacteria</taxon>
        <taxon>Burkholderiales</taxon>
        <taxon>Alcaligenaceae</taxon>
        <taxon>Pigmentiphaga</taxon>
    </lineage>
</organism>
<name>A0ABP8HNS2_9BURK</name>
<accession>A0ABP8HNS2</accession>
<dbReference type="PANTHER" id="PTHR42928:SF5">
    <property type="entry name" value="BLR1237 PROTEIN"/>
    <property type="match status" value="1"/>
</dbReference>
<evidence type="ECO:0000313" key="3">
    <source>
        <dbReference type="EMBL" id="GAA4341965.1"/>
    </source>
</evidence>
<dbReference type="RefSeq" id="WP_345252014.1">
    <property type="nucleotide sequence ID" value="NZ_BAABFO010000031.1"/>
</dbReference>
<reference evidence="4" key="1">
    <citation type="journal article" date="2019" name="Int. J. Syst. Evol. Microbiol.">
        <title>The Global Catalogue of Microorganisms (GCM) 10K type strain sequencing project: providing services to taxonomists for standard genome sequencing and annotation.</title>
        <authorList>
            <consortium name="The Broad Institute Genomics Platform"/>
            <consortium name="The Broad Institute Genome Sequencing Center for Infectious Disease"/>
            <person name="Wu L."/>
            <person name="Ma J."/>
        </authorList>
    </citation>
    <scope>NUCLEOTIDE SEQUENCE [LARGE SCALE GENOMIC DNA]</scope>
    <source>
        <strain evidence="4">JCM 17666</strain>
    </source>
</reference>
<protein>
    <submittedName>
        <fullName evidence="3">Tripartite tricarboxylate transporter substrate binding protein</fullName>
    </submittedName>
</protein>
<dbReference type="CDD" id="cd13578">
    <property type="entry name" value="PBP2_Bug27"/>
    <property type="match status" value="1"/>
</dbReference>
<evidence type="ECO:0000256" key="1">
    <source>
        <dbReference type="ARBA" id="ARBA00006987"/>
    </source>
</evidence>
<dbReference type="InterPro" id="IPR005064">
    <property type="entry name" value="BUG"/>
</dbReference>
<comment type="similarity">
    <text evidence="1">Belongs to the UPF0065 (bug) family.</text>
</comment>
<dbReference type="SUPFAM" id="SSF53850">
    <property type="entry name" value="Periplasmic binding protein-like II"/>
    <property type="match status" value="1"/>
</dbReference>
<dbReference type="Gene3D" id="3.40.190.10">
    <property type="entry name" value="Periplasmic binding protein-like II"/>
    <property type="match status" value="1"/>
</dbReference>
<dbReference type="PANTHER" id="PTHR42928">
    <property type="entry name" value="TRICARBOXYLATE-BINDING PROTEIN"/>
    <property type="match status" value="1"/>
</dbReference>
<dbReference type="Pfam" id="PF03401">
    <property type="entry name" value="TctC"/>
    <property type="match status" value="1"/>
</dbReference>
<evidence type="ECO:0000256" key="2">
    <source>
        <dbReference type="SAM" id="SignalP"/>
    </source>
</evidence>
<comment type="caution">
    <text evidence="3">The sequence shown here is derived from an EMBL/GenBank/DDBJ whole genome shotgun (WGS) entry which is preliminary data.</text>
</comment>
<dbReference type="Gene3D" id="3.40.190.150">
    <property type="entry name" value="Bordetella uptake gene, domain 1"/>
    <property type="match status" value="1"/>
</dbReference>
<evidence type="ECO:0000313" key="4">
    <source>
        <dbReference type="Proteomes" id="UP001501671"/>
    </source>
</evidence>
<keyword evidence="2" id="KW-0732">Signal</keyword>
<feature type="chain" id="PRO_5047162192" evidence="2">
    <location>
        <begin position="29"/>
        <end position="327"/>
    </location>
</feature>
<gene>
    <name evidence="3" type="ORF">GCM10023144_43310</name>
</gene>
<dbReference type="InterPro" id="IPR042100">
    <property type="entry name" value="Bug_dom1"/>
</dbReference>
<dbReference type="Proteomes" id="UP001501671">
    <property type="component" value="Unassembled WGS sequence"/>
</dbReference>
<dbReference type="EMBL" id="BAABFO010000031">
    <property type="protein sequence ID" value="GAA4341965.1"/>
    <property type="molecule type" value="Genomic_DNA"/>
</dbReference>
<sequence>MKNRHNWPRLGALPALALALPIAAPAMAEESFPRAPIQLIAPFAAGGGFDSVGRVISDQLSKILGVSVVVLNKPGAGGLVGGAYVAKARPDGYTLLLAGPATLAIGPNLFSNASYSPTTSFEPITYIGGTAYFLAARPDVAKDVKTLIAKAKAAPGKLAYASPGTGSNLNLSMELFKLKTGTDIMHVPYPGSGPAIVDVLAGRVQMTLAPEIVLPHIRSGQLAGLAVSTSARSPLMPDIPTFAEAGVQGVESSGWYGVLAPGGTPKPVIDKLNAAVNQMLQSQPFKEQADKLGLEIGGGTPEQLGQRIDEENRKWKTVIDVAGIKAQ</sequence>
<feature type="signal peptide" evidence="2">
    <location>
        <begin position="1"/>
        <end position="28"/>
    </location>
</feature>
<proteinExistence type="inferred from homology"/>
<keyword evidence="4" id="KW-1185">Reference proteome</keyword>